<reference evidence="1" key="1">
    <citation type="submission" date="2014-09" db="EMBL/GenBank/DDBJ databases">
        <authorList>
            <person name="Magalhaes I.L.F."/>
            <person name="Oliveira U."/>
            <person name="Santos F.R."/>
            <person name="Vidigal T.H.D.A."/>
            <person name="Brescovit A.D."/>
            <person name="Santos A.J."/>
        </authorList>
    </citation>
    <scope>NUCLEOTIDE SEQUENCE</scope>
    <source>
        <tissue evidence="1">Shoot tissue taken approximately 20 cm above the soil surface</tissue>
    </source>
</reference>
<accession>A0A0A9F868</accession>
<proteinExistence type="predicted"/>
<name>A0A0A9F868_ARUDO</name>
<protein>
    <submittedName>
        <fullName evidence="1">Uncharacterized protein</fullName>
    </submittedName>
</protein>
<reference evidence="1" key="2">
    <citation type="journal article" date="2015" name="Data Brief">
        <title>Shoot transcriptome of the giant reed, Arundo donax.</title>
        <authorList>
            <person name="Barrero R.A."/>
            <person name="Guerrero F.D."/>
            <person name="Moolhuijzen P."/>
            <person name="Goolsby J.A."/>
            <person name="Tidwell J."/>
            <person name="Bellgard S.E."/>
            <person name="Bellgard M.I."/>
        </authorList>
    </citation>
    <scope>NUCLEOTIDE SEQUENCE</scope>
    <source>
        <tissue evidence="1">Shoot tissue taken approximately 20 cm above the soil surface</tissue>
    </source>
</reference>
<dbReference type="EMBL" id="GBRH01188676">
    <property type="protein sequence ID" value="JAE09220.1"/>
    <property type="molecule type" value="Transcribed_RNA"/>
</dbReference>
<organism evidence="1">
    <name type="scientific">Arundo donax</name>
    <name type="common">Giant reed</name>
    <name type="synonym">Donax arundinaceus</name>
    <dbReference type="NCBI Taxonomy" id="35708"/>
    <lineage>
        <taxon>Eukaryota</taxon>
        <taxon>Viridiplantae</taxon>
        <taxon>Streptophyta</taxon>
        <taxon>Embryophyta</taxon>
        <taxon>Tracheophyta</taxon>
        <taxon>Spermatophyta</taxon>
        <taxon>Magnoliopsida</taxon>
        <taxon>Liliopsida</taxon>
        <taxon>Poales</taxon>
        <taxon>Poaceae</taxon>
        <taxon>PACMAD clade</taxon>
        <taxon>Arundinoideae</taxon>
        <taxon>Arundineae</taxon>
        <taxon>Arundo</taxon>
    </lineage>
</organism>
<sequence length="11" mass="1225">MAPPLLPTKRT</sequence>
<evidence type="ECO:0000313" key="1">
    <source>
        <dbReference type="EMBL" id="JAE09220.1"/>
    </source>
</evidence>